<evidence type="ECO:0000256" key="1">
    <source>
        <dbReference type="PROSITE-ProRule" id="PRU00023"/>
    </source>
</evidence>
<dbReference type="Pfam" id="PF12796">
    <property type="entry name" value="Ank_2"/>
    <property type="match status" value="1"/>
</dbReference>
<dbReference type="PANTHER" id="PTHR24133">
    <property type="entry name" value="ANKYRIN DOMAIN-CONTAINING"/>
    <property type="match status" value="1"/>
</dbReference>
<keyword evidence="1" id="KW-0040">ANK repeat</keyword>
<feature type="repeat" description="ANK" evidence="1">
    <location>
        <begin position="320"/>
        <end position="344"/>
    </location>
</feature>
<feature type="repeat" description="ANK" evidence="1">
    <location>
        <begin position="154"/>
        <end position="186"/>
    </location>
</feature>
<dbReference type="InterPro" id="IPR036770">
    <property type="entry name" value="Ankyrin_rpt-contain_sf"/>
</dbReference>
<proteinExistence type="predicted"/>
<dbReference type="EMBL" id="JAEPRB010000205">
    <property type="protein sequence ID" value="KAG2218889.1"/>
    <property type="molecule type" value="Genomic_DNA"/>
</dbReference>
<dbReference type="SMART" id="SM00248">
    <property type="entry name" value="ANK"/>
    <property type="match status" value="7"/>
</dbReference>
<dbReference type="Pfam" id="PF13637">
    <property type="entry name" value="Ank_4"/>
    <property type="match status" value="1"/>
</dbReference>
<feature type="repeat" description="ANK" evidence="1">
    <location>
        <begin position="237"/>
        <end position="269"/>
    </location>
</feature>
<evidence type="ECO:0000313" key="3">
    <source>
        <dbReference type="Proteomes" id="UP000646827"/>
    </source>
</evidence>
<evidence type="ECO:0008006" key="4">
    <source>
        <dbReference type="Google" id="ProtNLM"/>
    </source>
</evidence>
<dbReference type="InterPro" id="IPR052391">
    <property type="entry name" value="E3_Ligase-Neurotoxin"/>
</dbReference>
<dbReference type="PROSITE" id="PS50088">
    <property type="entry name" value="ANK_REPEAT"/>
    <property type="match status" value="4"/>
</dbReference>
<feature type="repeat" description="ANK" evidence="1">
    <location>
        <begin position="121"/>
        <end position="153"/>
    </location>
</feature>
<dbReference type="PROSITE" id="PS50297">
    <property type="entry name" value="ANK_REP_REGION"/>
    <property type="match status" value="4"/>
</dbReference>
<dbReference type="InterPro" id="IPR002110">
    <property type="entry name" value="Ankyrin_rpt"/>
</dbReference>
<name>A0A8H7VLD8_9FUNG</name>
<dbReference type="PANTHER" id="PTHR24133:SF40">
    <property type="entry name" value="ANKYRIN REPEAT DOMAIN 44"/>
    <property type="match status" value="1"/>
</dbReference>
<dbReference type="SUPFAM" id="SSF48403">
    <property type="entry name" value="Ankyrin repeat"/>
    <property type="match status" value="1"/>
</dbReference>
<organism evidence="2 3">
    <name type="scientific">Circinella minor</name>
    <dbReference type="NCBI Taxonomy" id="1195481"/>
    <lineage>
        <taxon>Eukaryota</taxon>
        <taxon>Fungi</taxon>
        <taxon>Fungi incertae sedis</taxon>
        <taxon>Mucoromycota</taxon>
        <taxon>Mucoromycotina</taxon>
        <taxon>Mucoromycetes</taxon>
        <taxon>Mucorales</taxon>
        <taxon>Lichtheimiaceae</taxon>
        <taxon>Circinella</taxon>
    </lineage>
</organism>
<comment type="caution">
    <text evidence="2">The sequence shown here is derived from an EMBL/GenBank/DDBJ whole genome shotgun (WGS) entry which is preliminary data.</text>
</comment>
<protein>
    <recommendedName>
        <fullName evidence="4">Ankyrin repeat protein</fullName>
    </recommendedName>
</protein>
<feature type="non-terminal residue" evidence="2">
    <location>
        <position position="1"/>
    </location>
</feature>
<sequence length="378" mass="43089">IKKDIYFLSPNFFFFDTLFKTMQKLIHSPEKLKNALDELKNKDQLNEYINRVDNHGDTLVHFAARSHSLKVLRMLKEEYGADFTVINEHGRQALHEAIDSIDCVSYIISNCNVDVNALKRGDWTPVMIAALKGRLDIIQALEKAGANLDLANKDGRTALHLAIQHGHVEASKYLAQRSPSSINKSTKSGRLPIQIAAAYTIEGEEPQQKAKRDIWYDLTTFLFLNHVKTSLAHRDKSGRGLLQDAAVSQNLPLVRFLLTQGADPNQVDSIGRNVIHHAAMMGHLNLLELLFKQDQEQSKGNDDKKQEIGRFDWDVPDRWDEWTPLMHASRQGHFPIVQFLVQHGLTQKNFRDKHGRKAKDIGKRFFFICSLVYGTIMT</sequence>
<dbReference type="PRINTS" id="PR01415">
    <property type="entry name" value="ANKYRIN"/>
</dbReference>
<dbReference type="AlphaFoldDB" id="A0A8H7VLD8"/>
<gene>
    <name evidence="2" type="ORF">INT45_007616</name>
</gene>
<dbReference type="OrthoDB" id="539213at2759"/>
<keyword evidence="3" id="KW-1185">Reference proteome</keyword>
<reference evidence="2 3" key="1">
    <citation type="submission" date="2020-12" db="EMBL/GenBank/DDBJ databases">
        <title>Metabolic potential, ecology and presence of endohyphal bacteria is reflected in genomic diversity of Mucoromycotina.</title>
        <authorList>
            <person name="Muszewska A."/>
            <person name="Okrasinska A."/>
            <person name="Steczkiewicz K."/>
            <person name="Drgas O."/>
            <person name="Orlowska M."/>
            <person name="Perlinska-Lenart U."/>
            <person name="Aleksandrzak-Piekarczyk T."/>
            <person name="Szatraj K."/>
            <person name="Zielenkiewicz U."/>
            <person name="Pilsyk S."/>
            <person name="Malc E."/>
            <person name="Mieczkowski P."/>
            <person name="Kruszewska J.S."/>
            <person name="Biernat P."/>
            <person name="Pawlowska J."/>
        </authorList>
    </citation>
    <scope>NUCLEOTIDE SEQUENCE [LARGE SCALE GENOMIC DNA]</scope>
    <source>
        <strain evidence="2 3">CBS 142.35</strain>
    </source>
</reference>
<dbReference type="Proteomes" id="UP000646827">
    <property type="component" value="Unassembled WGS sequence"/>
</dbReference>
<dbReference type="Gene3D" id="1.25.40.20">
    <property type="entry name" value="Ankyrin repeat-containing domain"/>
    <property type="match status" value="2"/>
</dbReference>
<evidence type="ECO:0000313" key="2">
    <source>
        <dbReference type="EMBL" id="KAG2218889.1"/>
    </source>
</evidence>
<accession>A0A8H7VLD8</accession>
<dbReference type="Pfam" id="PF00023">
    <property type="entry name" value="Ank"/>
    <property type="match status" value="1"/>
</dbReference>